<sequence length="91" mass="10894">MQYEPKHRYHVTFKNDNDEWKTVPISVKGLLRDGLRFLDLVNASECYVDDVIRTERIFFIEKIGANFIIQFPLALRGQSLTQFEIYQCMRY</sequence>
<dbReference type="EMBL" id="LWMH01000001">
    <property type="protein sequence ID" value="KZS44754.1"/>
    <property type="molecule type" value="Genomic_DNA"/>
</dbReference>
<reference evidence="1" key="1">
    <citation type="journal article" date="2016" name="Genome Announc.">
        <title>Draft genomes of two strains of Paenibacillus glucanolyticus with capability to degrade lignocellulose.</title>
        <authorList>
            <person name="Mathews S.L."/>
            <person name="Pawlak J."/>
            <person name="Grunden A.M."/>
        </authorList>
    </citation>
    <scope>NUCLEOTIDE SEQUENCE [LARGE SCALE GENOMIC DNA]</scope>
    <source>
        <strain evidence="1">SLM1</strain>
    </source>
</reference>
<proteinExistence type="predicted"/>
<comment type="caution">
    <text evidence="1">The sequence shown here is derived from an EMBL/GenBank/DDBJ whole genome shotgun (WGS) entry which is preliminary data.</text>
</comment>
<evidence type="ECO:0000313" key="1">
    <source>
        <dbReference type="EMBL" id="KZS44754.1"/>
    </source>
</evidence>
<dbReference type="AlphaFoldDB" id="A0A163G639"/>
<name>A0A163G639_9BACL</name>
<evidence type="ECO:0000313" key="2">
    <source>
        <dbReference type="Proteomes" id="UP000076796"/>
    </source>
</evidence>
<organism evidence="1 2">
    <name type="scientific">Paenibacillus glucanolyticus</name>
    <dbReference type="NCBI Taxonomy" id="59843"/>
    <lineage>
        <taxon>Bacteria</taxon>
        <taxon>Bacillati</taxon>
        <taxon>Bacillota</taxon>
        <taxon>Bacilli</taxon>
        <taxon>Bacillales</taxon>
        <taxon>Paenibacillaceae</taxon>
        <taxon>Paenibacillus</taxon>
    </lineage>
</organism>
<protein>
    <submittedName>
        <fullName evidence="1">Uncharacterized protein</fullName>
    </submittedName>
</protein>
<dbReference type="Proteomes" id="UP000076796">
    <property type="component" value="Unassembled WGS sequence"/>
</dbReference>
<accession>A0A163G639</accession>
<gene>
    <name evidence="1" type="ORF">AWU65_01825</name>
</gene>
<keyword evidence="2" id="KW-1185">Reference proteome</keyword>